<reference evidence="2" key="1">
    <citation type="journal article" date="2020" name="G3 (Bethesda)">
        <title>High-Quality Assemblies for Three Invasive Social Wasps from the &lt;i&gt;Vespula&lt;/i&gt; Genus.</title>
        <authorList>
            <person name="Harrop T.W.R."/>
            <person name="Guhlin J."/>
            <person name="McLaughlin G.M."/>
            <person name="Permina E."/>
            <person name="Stockwell P."/>
            <person name="Gilligan J."/>
            <person name="Le Lec M.F."/>
            <person name="Gruber M.A.M."/>
            <person name="Quinn O."/>
            <person name="Lovegrove M."/>
            <person name="Duncan E.J."/>
            <person name="Remnant E.J."/>
            <person name="Van Eeckhoven J."/>
            <person name="Graham B."/>
            <person name="Knapp R.A."/>
            <person name="Langford K.W."/>
            <person name="Kronenberg Z."/>
            <person name="Press M.O."/>
            <person name="Eacker S.M."/>
            <person name="Wilson-Rankin E.E."/>
            <person name="Purcell J."/>
            <person name="Lester P.J."/>
            <person name="Dearden P.K."/>
        </authorList>
    </citation>
    <scope>NUCLEOTIDE SEQUENCE</scope>
    <source>
        <strain evidence="2">Volc-1</strain>
    </source>
</reference>
<sequence>MDVDIKREAGGRDQARSPASWTMDVVSSLTSTLFVEVNVEEEEKEEKEERDGIDDRRAFREYRKCRKYDGELRDEVPQTLTVSPSYPERA</sequence>
<proteinExistence type="predicted"/>
<evidence type="ECO:0000313" key="3">
    <source>
        <dbReference type="Proteomes" id="UP000600918"/>
    </source>
</evidence>
<evidence type="ECO:0000256" key="1">
    <source>
        <dbReference type="SAM" id="MobiDB-lite"/>
    </source>
</evidence>
<protein>
    <submittedName>
        <fullName evidence="2">Uncharacterized protein</fullName>
    </submittedName>
</protein>
<organism evidence="2 3">
    <name type="scientific">Vespula pensylvanica</name>
    <name type="common">Western yellow jacket</name>
    <name type="synonym">Wasp</name>
    <dbReference type="NCBI Taxonomy" id="30213"/>
    <lineage>
        <taxon>Eukaryota</taxon>
        <taxon>Metazoa</taxon>
        <taxon>Ecdysozoa</taxon>
        <taxon>Arthropoda</taxon>
        <taxon>Hexapoda</taxon>
        <taxon>Insecta</taxon>
        <taxon>Pterygota</taxon>
        <taxon>Neoptera</taxon>
        <taxon>Endopterygota</taxon>
        <taxon>Hymenoptera</taxon>
        <taxon>Apocrita</taxon>
        <taxon>Aculeata</taxon>
        <taxon>Vespoidea</taxon>
        <taxon>Vespidae</taxon>
        <taxon>Vespinae</taxon>
        <taxon>Vespula</taxon>
    </lineage>
</organism>
<evidence type="ECO:0000313" key="2">
    <source>
        <dbReference type="EMBL" id="KAF7431919.1"/>
    </source>
</evidence>
<accession>A0A834P889</accession>
<comment type="caution">
    <text evidence="2">The sequence shown here is derived from an EMBL/GenBank/DDBJ whole genome shotgun (WGS) entry which is preliminary data.</text>
</comment>
<feature type="region of interest" description="Disordered" evidence="1">
    <location>
        <begin position="1"/>
        <end position="21"/>
    </location>
</feature>
<dbReference type="EMBL" id="JACSDY010000003">
    <property type="protein sequence ID" value="KAF7431919.1"/>
    <property type="molecule type" value="Genomic_DNA"/>
</dbReference>
<gene>
    <name evidence="2" type="ORF">H0235_004843</name>
</gene>
<keyword evidence="3" id="KW-1185">Reference proteome</keyword>
<dbReference type="AlphaFoldDB" id="A0A834P889"/>
<name>A0A834P889_VESPE</name>
<dbReference type="Proteomes" id="UP000600918">
    <property type="component" value="Unassembled WGS sequence"/>
</dbReference>
<feature type="compositionally biased region" description="Basic and acidic residues" evidence="1">
    <location>
        <begin position="1"/>
        <end position="15"/>
    </location>
</feature>